<comment type="caution">
    <text evidence="16">The sequence shown here is derived from an EMBL/GenBank/DDBJ whole genome shotgun (WGS) entry which is preliminary data.</text>
</comment>
<feature type="compositionally biased region" description="Basic and acidic residues" evidence="13">
    <location>
        <begin position="1112"/>
        <end position="1121"/>
    </location>
</feature>
<dbReference type="Pfam" id="PF02761">
    <property type="entry name" value="Cbl_N2"/>
    <property type="match status" value="1"/>
</dbReference>
<evidence type="ECO:0000256" key="11">
    <source>
        <dbReference type="PROSITE-ProRule" id="PRU00175"/>
    </source>
</evidence>
<keyword evidence="8 12" id="KW-0833">Ubl conjugation pathway</keyword>
<gene>
    <name evidence="16" type="ORF">C7M84_023712</name>
</gene>
<feature type="compositionally biased region" description="Pro residues" evidence="13">
    <location>
        <begin position="771"/>
        <end position="791"/>
    </location>
</feature>
<dbReference type="InterPro" id="IPR014742">
    <property type="entry name" value="Adaptor_Cbl_SH2-like"/>
</dbReference>
<feature type="domain" description="RING-type" evidence="14">
    <location>
        <begin position="367"/>
        <end position="406"/>
    </location>
</feature>
<dbReference type="Gene3D" id="3.30.505.10">
    <property type="entry name" value="SH2 domain"/>
    <property type="match status" value="1"/>
</dbReference>
<evidence type="ECO:0000313" key="16">
    <source>
        <dbReference type="EMBL" id="ROT83119.1"/>
    </source>
</evidence>
<dbReference type="InterPro" id="IPR036537">
    <property type="entry name" value="Adaptor_Cbl_N_dom_sf"/>
</dbReference>
<evidence type="ECO:0000259" key="15">
    <source>
        <dbReference type="PROSITE" id="PS51506"/>
    </source>
</evidence>
<dbReference type="FunFam" id="3.30.40.10:FF:000015">
    <property type="entry name" value="E3 ubiquitin-protein ligase CBL"/>
    <property type="match status" value="1"/>
</dbReference>
<dbReference type="STRING" id="6689.A0A423U340"/>
<keyword evidence="4" id="KW-0963">Cytoplasm</keyword>
<dbReference type="Gene3D" id="1.20.930.20">
    <property type="entry name" value="Adaptor protein Cbl, N-terminal domain"/>
    <property type="match status" value="1"/>
</dbReference>
<dbReference type="EC" id="2.3.2.27" evidence="12"/>
<dbReference type="FunFam" id="1.10.238.10:FF:000022">
    <property type="entry name" value="E3 ubiquitin-protein ligase CBL"/>
    <property type="match status" value="1"/>
</dbReference>
<dbReference type="CDD" id="cd09920">
    <property type="entry name" value="SH2_Cbl-b_TKB"/>
    <property type="match status" value="1"/>
</dbReference>
<evidence type="ECO:0000256" key="3">
    <source>
        <dbReference type="ARBA" id="ARBA00004906"/>
    </source>
</evidence>
<dbReference type="InterPro" id="IPR003153">
    <property type="entry name" value="Adaptor_Cbl_N_hlx"/>
</dbReference>
<feature type="domain" description="Cbl-PTB" evidence="15">
    <location>
        <begin position="31"/>
        <end position="337"/>
    </location>
</feature>
<dbReference type="SUPFAM" id="SSF47473">
    <property type="entry name" value="EF-hand"/>
    <property type="match status" value="1"/>
</dbReference>
<feature type="compositionally biased region" description="Low complexity" evidence="13">
    <location>
        <begin position="482"/>
        <end position="497"/>
    </location>
</feature>
<feature type="region of interest" description="Disordered" evidence="13">
    <location>
        <begin position="978"/>
        <end position="1182"/>
    </location>
</feature>
<evidence type="ECO:0000256" key="1">
    <source>
        <dbReference type="ARBA" id="ARBA00000900"/>
    </source>
</evidence>
<evidence type="ECO:0000256" key="10">
    <source>
        <dbReference type="ARBA" id="ARBA00022837"/>
    </source>
</evidence>
<evidence type="ECO:0000256" key="6">
    <source>
        <dbReference type="ARBA" id="ARBA00022723"/>
    </source>
</evidence>
<dbReference type="GO" id="GO:0023051">
    <property type="term" value="P:regulation of signaling"/>
    <property type="evidence" value="ECO:0007669"/>
    <property type="project" value="InterPro"/>
</dbReference>
<dbReference type="UniPathway" id="UPA00143"/>
<evidence type="ECO:0000256" key="4">
    <source>
        <dbReference type="ARBA" id="ARBA00022490"/>
    </source>
</evidence>
<comment type="pathway">
    <text evidence="3 12">Protein modification; protein ubiquitination.</text>
</comment>
<comment type="catalytic activity">
    <reaction evidence="1 12">
        <text>S-ubiquitinyl-[E2 ubiquitin-conjugating enzyme]-L-cysteine + [acceptor protein]-L-lysine = [E2 ubiquitin-conjugating enzyme]-L-cysteine + N(6)-ubiquitinyl-[acceptor protein]-L-lysine.</text>
        <dbReference type="EC" id="2.3.2.27"/>
    </reaction>
</comment>
<dbReference type="SUPFAM" id="SSF57850">
    <property type="entry name" value="RING/U-box"/>
    <property type="match status" value="1"/>
</dbReference>
<dbReference type="PROSITE" id="PS00518">
    <property type="entry name" value="ZF_RING_1"/>
    <property type="match status" value="1"/>
</dbReference>
<dbReference type="FunFam" id="1.20.930.20:FF:000001">
    <property type="entry name" value="E3 ubiquitin-protein ligase CBL"/>
    <property type="match status" value="1"/>
</dbReference>
<dbReference type="InterPro" id="IPR013083">
    <property type="entry name" value="Znf_RING/FYVE/PHD"/>
</dbReference>
<protein>
    <recommendedName>
        <fullName evidence="12">E3 ubiquitin-protein ligase CBL</fullName>
        <ecNumber evidence="12">2.3.2.27</ecNumber>
    </recommendedName>
</protein>
<organism evidence="16 17">
    <name type="scientific">Penaeus vannamei</name>
    <name type="common">Whiteleg shrimp</name>
    <name type="synonym">Litopenaeus vannamei</name>
    <dbReference type="NCBI Taxonomy" id="6689"/>
    <lineage>
        <taxon>Eukaryota</taxon>
        <taxon>Metazoa</taxon>
        <taxon>Ecdysozoa</taxon>
        <taxon>Arthropoda</taxon>
        <taxon>Crustacea</taxon>
        <taxon>Multicrustacea</taxon>
        <taxon>Malacostraca</taxon>
        <taxon>Eumalacostraca</taxon>
        <taxon>Eucarida</taxon>
        <taxon>Decapoda</taxon>
        <taxon>Dendrobranchiata</taxon>
        <taxon>Penaeoidea</taxon>
        <taxon>Penaeidae</taxon>
        <taxon>Penaeus</taxon>
    </lineage>
</organism>
<evidence type="ECO:0000256" key="8">
    <source>
        <dbReference type="ARBA" id="ARBA00022786"/>
    </source>
</evidence>
<feature type="compositionally biased region" description="Low complexity" evidence="13">
    <location>
        <begin position="671"/>
        <end position="685"/>
    </location>
</feature>
<feature type="compositionally biased region" description="Polar residues" evidence="13">
    <location>
        <begin position="1146"/>
        <end position="1158"/>
    </location>
</feature>
<dbReference type="InterPro" id="IPR011992">
    <property type="entry name" value="EF-hand-dom_pair"/>
</dbReference>
<keyword evidence="5 12" id="KW-0808">Transferase</keyword>
<accession>A0A423U340</accession>
<dbReference type="InterPro" id="IPR024162">
    <property type="entry name" value="Adaptor_Cbl"/>
</dbReference>
<evidence type="ECO:0000256" key="2">
    <source>
        <dbReference type="ARBA" id="ARBA00004496"/>
    </source>
</evidence>
<dbReference type="FunFam" id="3.30.505.10:FF:000007">
    <property type="entry name" value="E3 ubiquitin-protein ligase CBL"/>
    <property type="match status" value="1"/>
</dbReference>
<keyword evidence="7 11" id="KW-0863">Zinc-finger</keyword>
<dbReference type="InterPro" id="IPR017907">
    <property type="entry name" value="Znf_RING_CS"/>
</dbReference>
<feature type="compositionally biased region" description="Low complexity" evidence="13">
    <location>
        <begin position="1069"/>
        <end position="1091"/>
    </location>
</feature>
<dbReference type="GO" id="GO:0007166">
    <property type="term" value="P:cell surface receptor signaling pathway"/>
    <property type="evidence" value="ECO:0007669"/>
    <property type="project" value="InterPro"/>
</dbReference>
<dbReference type="InterPro" id="IPR024159">
    <property type="entry name" value="Cbl_PTB"/>
</dbReference>
<evidence type="ECO:0000256" key="12">
    <source>
        <dbReference type="RuleBase" id="RU367001"/>
    </source>
</evidence>
<evidence type="ECO:0000259" key="14">
    <source>
        <dbReference type="PROSITE" id="PS50089"/>
    </source>
</evidence>
<dbReference type="Gene3D" id="3.30.40.10">
    <property type="entry name" value="Zinc/RING finger domain, C3HC4 (zinc finger)"/>
    <property type="match status" value="1"/>
</dbReference>
<keyword evidence="6 12" id="KW-0479">Metal-binding</keyword>
<dbReference type="EMBL" id="QCYY01000735">
    <property type="protein sequence ID" value="ROT83119.1"/>
    <property type="molecule type" value="Genomic_DNA"/>
</dbReference>
<dbReference type="OrthoDB" id="7237699at2759"/>
<dbReference type="GO" id="GO:0008270">
    <property type="term" value="F:zinc ion binding"/>
    <property type="evidence" value="ECO:0007669"/>
    <property type="project" value="UniProtKB-KW"/>
</dbReference>
<dbReference type="GO" id="GO:0030971">
    <property type="term" value="F:receptor tyrosine kinase binding"/>
    <property type="evidence" value="ECO:0007669"/>
    <property type="project" value="TreeGrafter"/>
</dbReference>
<feature type="compositionally biased region" description="Basic and acidic residues" evidence="13">
    <location>
        <begin position="582"/>
        <end position="602"/>
    </location>
</feature>
<evidence type="ECO:0000256" key="13">
    <source>
        <dbReference type="SAM" id="MobiDB-lite"/>
    </source>
</evidence>
<dbReference type="Pfam" id="PF02762">
    <property type="entry name" value="Cbl_N3"/>
    <property type="match status" value="1"/>
</dbReference>
<comment type="subcellular location">
    <subcellularLocation>
        <location evidence="2">Cytoplasm</location>
    </subcellularLocation>
</comment>
<evidence type="ECO:0000313" key="17">
    <source>
        <dbReference type="Proteomes" id="UP000283509"/>
    </source>
</evidence>
<dbReference type="PROSITE" id="PS51506">
    <property type="entry name" value="CBL_PTB"/>
    <property type="match status" value="1"/>
</dbReference>
<feature type="compositionally biased region" description="Low complexity" evidence="13">
    <location>
        <begin position="872"/>
        <end position="882"/>
    </location>
</feature>
<feature type="compositionally biased region" description="Basic and acidic residues" evidence="13">
    <location>
        <begin position="507"/>
        <end position="539"/>
    </location>
</feature>
<dbReference type="PROSITE" id="PS50089">
    <property type="entry name" value="ZF_RING_2"/>
    <property type="match status" value="1"/>
</dbReference>
<evidence type="ECO:0000256" key="7">
    <source>
        <dbReference type="ARBA" id="ARBA00022771"/>
    </source>
</evidence>
<reference evidence="16 17" key="1">
    <citation type="submission" date="2018-04" db="EMBL/GenBank/DDBJ databases">
        <authorList>
            <person name="Zhang X."/>
            <person name="Yuan J."/>
            <person name="Li F."/>
            <person name="Xiang J."/>
        </authorList>
    </citation>
    <scope>NUCLEOTIDE SEQUENCE [LARGE SCALE GENOMIC DNA]</scope>
    <source>
        <tissue evidence="16">Muscle</tissue>
    </source>
</reference>
<feature type="region of interest" description="Disordered" evidence="13">
    <location>
        <begin position="656"/>
        <end position="825"/>
    </location>
</feature>
<dbReference type="Gene3D" id="1.10.238.10">
    <property type="entry name" value="EF-hand"/>
    <property type="match status" value="1"/>
</dbReference>
<dbReference type="SMART" id="SM00184">
    <property type="entry name" value="RING"/>
    <property type="match status" value="1"/>
</dbReference>
<dbReference type="GO" id="GO:0017124">
    <property type="term" value="F:SH3 domain binding"/>
    <property type="evidence" value="ECO:0007669"/>
    <property type="project" value="TreeGrafter"/>
</dbReference>
<evidence type="ECO:0000256" key="9">
    <source>
        <dbReference type="ARBA" id="ARBA00022833"/>
    </source>
</evidence>
<comment type="function">
    <text evidence="12">E3 ubiquitin-protein ligase which accepts ubiquitin from specific E2 ubiquitin-conjugating enzymes, and transfers it to substrates, generally promoting their degradation by the proteasome.</text>
</comment>
<evidence type="ECO:0000256" key="5">
    <source>
        <dbReference type="ARBA" id="ARBA00022679"/>
    </source>
</evidence>
<feature type="region of interest" description="Disordered" evidence="13">
    <location>
        <begin position="420"/>
        <end position="630"/>
    </location>
</feature>
<dbReference type="InterPro" id="IPR001841">
    <property type="entry name" value="Znf_RING"/>
</dbReference>
<dbReference type="CDD" id="cd16708">
    <property type="entry name" value="RING-HC_Cbl"/>
    <property type="match status" value="1"/>
</dbReference>
<keyword evidence="17" id="KW-1185">Reference proteome</keyword>
<dbReference type="GO" id="GO:0005886">
    <property type="term" value="C:plasma membrane"/>
    <property type="evidence" value="ECO:0007669"/>
    <property type="project" value="TreeGrafter"/>
</dbReference>
<feature type="compositionally biased region" description="Low complexity" evidence="13">
    <location>
        <begin position="816"/>
        <end position="825"/>
    </location>
</feature>
<dbReference type="Pfam" id="PF02262">
    <property type="entry name" value="Cbl_N"/>
    <property type="match status" value="1"/>
</dbReference>
<dbReference type="PANTHER" id="PTHR23007:SF11">
    <property type="entry name" value="E3 UBIQUITIN-PROTEIN LIGASE CBL"/>
    <property type="match status" value="1"/>
</dbReference>
<sequence>MATSGKPRHGQPKNISSLISRLHGAFADAMAPPKLVIDRRTLEKTWKLMDKVVKQCQQTKMNLKNSPPFILDILPDTYQHLRLIYTKYENSLHTLNNNEYFKVFVENMMRKCKQALRLFKEGKEMMFDESSHYRRNLTKLSLVFSHMLSELKATFPQGSFAGDQFRITKGDAADFWKKCFGDRTVVPWRYFRDTLSEVHPIGSGLEAMALKSTIDLTCNDYISSFEFDVFTRLFQPWPTLLSNWQILAVTHPGYVAFLTYDEVKARLQKYINKPGSYVFRLSCTRLGQWAIGYVTSDGSILQTIPQNKSLCQALLDGHREGFYLYPDGRNINPDLSWVVQDTPEDHIKVTQEQYELYCEMGSTFQLCKICAENDKDIRIEPCGHLLCTPCLMLWQDSEGQGCPFCRAEIKGTETIIVDPFDPHKQHRTQSLSSGQLIYMEEEDEAAQKDQRPREDEVAATGDGGEASGTSARGKESPEAGQKPSAAPARGAGGVAAAPKKRPAAKSKCQEGEQTRGRAPEVSRDREDGVAEGTAGREEVAGPAGGGEPHEAPTASASECLRGPPRPTRFRRPAPPLAPPRLSPERPEEERKQRKMEGTEIERKLKKLLPSFDDKDMSDEEAVLPQPHELEGKDVSALMRFVGASCEGSGAFPNLVYEYSELPNGPPPSPPARSDSMADSGPASSSPSPPTSGSPPSASPGEGGGGGAKPKGAAQPPQPTRRRTVKGKQAERKDEGAAADGGGRGEAADKGSRSPLMSPGASPRVLRRDDVIPPPPVPPRKASPAPSPPSTPSMPHRLGLHDLDDEEELELPPAPPRTLSSSTLSTPMVVNAPATPITPMSPPRTITIVTLDPNNVTVESSTVGPTKDGALSAGAEAQRALAPAAPPPLGATHSAKDQQVDARVGVEPFPVVLVVLAHVDARHHAHALRPALPPALPRLHLVLLLLLRALRLRPPTTTAPPPPVCLSSPVTVTYTPVLTSDDDLAVPPEASTTSATSTTTTVTTTTSSSSSIGFSSASSSSSSVTTSVTFSSTSTCSSSPAPSSCPPVTVTEDDPAVALLPHAPHPLHHPSPSSPSSITSSTSSSSSSASITGVAGGGPPDVDRRPSGTSHAGELEDIHEEPPYENTTLPPPLKALPRGSLPVPSVCSATARKSATDSDLPNFPAPSAPPLALITKSLSADRR</sequence>
<feature type="compositionally biased region" description="Low complexity" evidence="13">
    <location>
        <begin position="989"/>
        <end position="1049"/>
    </location>
</feature>
<dbReference type="SUPFAM" id="SSF47668">
    <property type="entry name" value="N-terminal domain of cbl (N-cbl)"/>
    <property type="match status" value="1"/>
</dbReference>
<proteinExistence type="predicted"/>
<comment type="domain">
    <text evidence="12">The N-terminus is composed of the phosphotyrosine binding (PTB) domain, a short linker region and the RING-type zinc finger. The PTB domain, which is also called TKB (tyrosine kinase binding) domain, is composed of three different subdomains: a four-helix bundle (4H), a calcium-binding EF hand and a divergent SH2 domain.</text>
</comment>
<dbReference type="GO" id="GO:0061630">
    <property type="term" value="F:ubiquitin protein ligase activity"/>
    <property type="evidence" value="ECO:0007669"/>
    <property type="project" value="UniProtKB-EC"/>
</dbReference>
<dbReference type="GO" id="GO:0016567">
    <property type="term" value="P:protein ubiquitination"/>
    <property type="evidence" value="ECO:0007669"/>
    <property type="project" value="UniProtKB-UniPathway"/>
</dbReference>
<dbReference type="GO" id="GO:0005509">
    <property type="term" value="F:calcium ion binding"/>
    <property type="evidence" value="ECO:0007669"/>
    <property type="project" value="UniProtKB-UniRule"/>
</dbReference>
<reference evidence="16 17" key="2">
    <citation type="submission" date="2019-01" db="EMBL/GenBank/DDBJ databases">
        <title>The decoding of complex shrimp genome reveals the adaptation for benthos swimmer, frequently molting mechanism and breeding impact on genome.</title>
        <authorList>
            <person name="Sun Y."/>
            <person name="Gao Y."/>
            <person name="Yu Y."/>
        </authorList>
    </citation>
    <scope>NUCLEOTIDE SEQUENCE [LARGE SCALE GENOMIC DNA]</scope>
    <source>
        <tissue evidence="16">Muscle</tissue>
    </source>
</reference>
<dbReference type="Proteomes" id="UP000283509">
    <property type="component" value="Unassembled WGS sequence"/>
</dbReference>
<keyword evidence="9 12" id="KW-0862">Zinc</keyword>
<dbReference type="Pfam" id="PF13920">
    <property type="entry name" value="zf-C3HC4_3"/>
    <property type="match status" value="1"/>
</dbReference>
<dbReference type="PANTHER" id="PTHR23007">
    <property type="entry name" value="CBL"/>
    <property type="match status" value="1"/>
</dbReference>
<dbReference type="AlphaFoldDB" id="A0A423U340"/>
<feature type="compositionally biased region" description="Pro residues" evidence="13">
    <location>
        <begin position="572"/>
        <end position="581"/>
    </location>
</feature>
<keyword evidence="10 12" id="KW-0106">Calcium</keyword>
<feature type="compositionally biased region" description="Basic and acidic residues" evidence="13">
    <location>
        <begin position="445"/>
        <end position="456"/>
    </location>
</feature>
<dbReference type="InterPro" id="IPR036860">
    <property type="entry name" value="SH2_dom_sf"/>
</dbReference>
<name>A0A423U340_PENVA</name>
<dbReference type="InterPro" id="IPR014741">
    <property type="entry name" value="Adaptor_Cbl_EF_hand-like"/>
</dbReference>
<dbReference type="SUPFAM" id="SSF55550">
    <property type="entry name" value="SH2 domain"/>
    <property type="match status" value="1"/>
</dbReference>
<dbReference type="GO" id="GO:0005737">
    <property type="term" value="C:cytoplasm"/>
    <property type="evidence" value="ECO:0007669"/>
    <property type="project" value="UniProtKB-SubCell"/>
</dbReference>
<dbReference type="GO" id="GO:0001784">
    <property type="term" value="F:phosphotyrosine residue binding"/>
    <property type="evidence" value="ECO:0007669"/>
    <property type="project" value="UniProtKB-UniRule"/>
</dbReference>
<dbReference type="GO" id="GO:0045121">
    <property type="term" value="C:membrane raft"/>
    <property type="evidence" value="ECO:0007669"/>
    <property type="project" value="TreeGrafter"/>
</dbReference>
<feature type="region of interest" description="Disordered" evidence="13">
    <location>
        <begin position="859"/>
        <end position="897"/>
    </location>
</feature>